<dbReference type="RefSeq" id="WP_193735035.1">
    <property type="nucleotide sequence ID" value="NZ_CP063304.1"/>
</dbReference>
<feature type="transmembrane region" description="Helical" evidence="12">
    <location>
        <begin position="300"/>
        <end position="321"/>
    </location>
</feature>
<dbReference type="InterPro" id="IPR003594">
    <property type="entry name" value="HATPase_dom"/>
</dbReference>
<keyword evidence="2" id="KW-1003">Cell membrane</keyword>
<accession>A0A7M2REB2</accession>
<evidence type="ECO:0000256" key="9">
    <source>
        <dbReference type="ARBA" id="ARBA00022989"/>
    </source>
</evidence>
<evidence type="ECO:0000256" key="3">
    <source>
        <dbReference type="ARBA" id="ARBA00022553"/>
    </source>
</evidence>
<feature type="domain" description="Histidine kinase/HSP90-like ATPase" evidence="13">
    <location>
        <begin position="477"/>
        <end position="595"/>
    </location>
</feature>
<evidence type="ECO:0000313" key="16">
    <source>
        <dbReference type="Proteomes" id="UP000593601"/>
    </source>
</evidence>
<keyword evidence="10" id="KW-0902">Two-component regulatory system</keyword>
<evidence type="ECO:0000256" key="7">
    <source>
        <dbReference type="ARBA" id="ARBA00022777"/>
    </source>
</evidence>
<evidence type="ECO:0000256" key="12">
    <source>
        <dbReference type="SAM" id="Phobius"/>
    </source>
</evidence>
<keyword evidence="4" id="KW-0808">Transferase</keyword>
<name>A0A7M2REB2_9FIRM</name>
<comment type="subcellular location">
    <subcellularLocation>
        <location evidence="1">Cell membrane</location>
        <topology evidence="1">Multi-pass membrane protein</topology>
    </subcellularLocation>
</comment>
<dbReference type="EMBL" id="CP063304">
    <property type="protein sequence ID" value="QOV18673.1"/>
    <property type="molecule type" value="Genomic_DNA"/>
</dbReference>
<dbReference type="GO" id="GO:0005524">
    <property type="term" value="F:ATP binding"/>
    <property type="evidence" value="ECO:0007669"/>
    <property type="project" value="UniProtKB-KW"/>
</dbReference>
<sequence length="606" mass="69969">MKKDYKESKIFMWIIIVLFIGFAVIISSYFSKREDIIQSEVNRMENSSDSVEASLNNSLGCMETLNQIHYFDFTARKILLTDQVMDDKKTKFEETMYMDNALKHIVGLYSVVAQAAIITEKGNVYSNQASVFEKYLDFVQEEKSANIRNGFTGTYYTQPYERCSNLAAGKVFTAIHPIYAYLNSELAVICVDIDYNALEKVVKDSIKGQDGCYILFYGDRPVIKIDEGESPESTARNPVSELSRKVMNKKYPYGTTKTMINGEKGYVIKKYNMITGLTIVQFESERQMLSTLNKSNQVNVFLMIGVLITILVFFLWTNVMVTRPLTYFERKISNYTSPESLQIVNYEGMRTSKSVHSVMISYNNLVRQINNYIEKEIIYEKNQRTTQAIALRYQINPHFLFNTLNVIGSIAELENVPDVVEVTQNLSMIMRYNVRGTKFVKLKDEINIVDAYIKIQKVRFRDNIEVQYDVPESLMNERIIKFILQPLLENVFKHAYSKGGKEQIHVRISAKRRDQYLIINLQDDGKGIENNQLTEINHILQNETDSQTVLDEEEWSKSIGLKNVNARIKNYYGNECFIRVRSVVSSGTNVEIRLKCLGFEEGKVIR</sequence>
<keyword evidence="5 12" id="KW-0812">Transmembrane</keyword>
<evidence type="ECO:0000313" key="15">
    <source>
        <dbReference type="EMBL" id="QOV18673.1"/>
    </source>
</evidence>
<keyword evidence="8" id="KW-0067">ATP-binding</keyword>
<evidence type="ECO:0000256" key="1">
    <source>
        <dbReference type="ARBA" id="ARBA00004651"/>
    </source>
</evidence>
<protein>
    <submittedName>
        <fullName evidence="15">Histidine kinase</fullName>
    </submittedName>
</protein>
<keyword evidence="7 15" id="KW-0418">Kinase</keyword>
<evidence type="ECO:0000256" key="6">
    <source>
        <dbReference type="ARBA" id="ARBA00022741"/>
    </source>
</evidence>
<dbReference type="InterPro" id="IPR010559">
    <property type="entry name" value="Sig_transdc_His_kin_internal"/>
</dbReference>
<evidence type="ECO:0000256" key="8">
    <source>
        <dbReference type="ARBA" id="ARBA00022840"/>
    </source>
</evidence>
<dbReference type="Pfam" id="PF06580">
    <property type="entry name" value="His_kinase"/>
    <property type="match status" value="1"/>
</dbReference>
<evidence type="ECO:0000256" key="11">
    <source>
        <dbReference type="ARBA" id="ARBA00023136"/>
    </source>
</evidence>
<dbReference type="Proteomes" id="UP000593601">
    <property type="component" value="Chromosome"/>
</dbReference>
<evidence type="ECO:0000256" key="2">
    <source>
        <dbReference type="ARBA" id="ARBA00022475"/>
    </source>
</evidence>
<feature type="transmembrane region" description="Helical" evidence="12">
    <location>
        <begin position="12"/>
        <end position="30"/>
    </location>
</feature>
<dbReference type="InterPro" id="IPR050640">
    <property type="entry name" value="Bact_2-comp_sensor_kinase"/>
</dbReference>
<dbReference type="GO" id="GO:0000155">
    <property type="term" value="F:phosphorelay sensor kinase activity"/>
    <property type="evidence" value="ECO:0007669"/>
    <property type="project" value="InterPro"/>
</dbReference>
<dbReference type="SUPFAM" id="SSF55874">
    <property type="entry name" value="ATPase domain of HSP90 chaperone/DNA topoisomerase II/histidine kinase"/>
    <property type="match status" value="1"/>
</dbReference>
<evidence type="ECO:0000256" key="10">
    <source>
        <dbReference type="ARBA" id="ARBA00023012"/>
    </source>
</evidence>
<keyword evidence="11 12" id="KW-0472">Membrane</keyword>
<gene>
    <name evidence="15" type="ORF">INP51_11740</name>
</gene>
<evidence type="ECO:0000259" key="13">
    <source>
        <dbReference type="Pfam" id="PF02518"/>
    </source>
</evidence>
<organism evidence="15 16">
    <name type="scientific">Blautia liquoris</name>
    <dbReference type="NCBI Taxonomy" id="2779518"/>
    <lineage>
        <taxon>Bacteria</taxon>
        <taxon>Bacillati</taxon>
        <taxon>Bacillota</taxon>
        <taxon>Clostridia</taxon>
        <taxon>Lachnospirales</taxon>
        <taxon>Lachnospiraceae</taxon>
        <taxon>Blautia</taxon>
    </lineage>
</organism>
<feature type="domain" description="Signal transduction histidine kinase internal region" evidence="14">
    <location>
        <begin position="389"/>
        <end position="463"/>
    </location>
</feature>
<evidence type="ECO:0000256" key="5">
    <source>
        <dbReference type="ARBA" id="ARBA00022692"/>
    </source>
</evidence>
<dbReference type="KEGG" id="bliq:INP51_11740"/>
<evidence type="ECO:0000256" key="4">
    <source>
        <dbReference type="ARBA" id="ARBA00022679"/>
    </source>
</evidence>
<evidence type="ECO:0000259" key="14">
    <source>
        <dbReference type="Pfam" id="PF06580"/>
    </source>
</evidence>
<dbReference type="Pfam" id="PF02518">
    <property type="entry name" value="HATPase_c"/>
    <property type="match status" value="1"/>
</dbReference>
<dbReference type="InterPro" id="IPR036890">
    <property type="entry name" value="HATPase_C_sf"/>
</dbReference>
<dbReference type="GO" id="GO:0005886">
    <property type="term" value="C:plasma membrane"/>
    <property type="evidence" value="ECO:0007669"/>
    <property type="project" value="UniProtKB-SubCell"/>
</dbReference>
<dbReference type="PANTHER" id="PTHR34220:SF11">
    <property type="entry name" value="SENSOR PROTEIN KINASE HPTS"/>
    <property type="match status" value="1"/>
</dbReference>
<keyword evidence="9 12" id="KW-1133">Transmembrane helix</keyword>
<dbReference type="Gene3D" id="3.30.565.10">
    <property type="entry name" value="Histidine kinase-like ATPase, C-terminal domain"/>
    <property type="match status" value="1"/>
</dbReference>
<keyword evidence="6" id="KW-0547">Nucleotide-binding</keyword>
<keyword evidence="3" id="KW-0597">Phosphoprotein</keyword>
<proteinExistence type="predicted"/>
<dbReference type="PANTHER" id="PTHR34220">
    <property type="entry name" value="SENSOR HISTIDINE KINASE YPDA"/>
    <property type="match status" value="1"/>
</dbReference>
<reference evidence="15 16" key="1">
    <citation type="submission" date="2020-10" db="EMBL/GenBank/DDBJ databases">
        <title>Blautia liquoris sp.nov., isolated from the mud in a fermentation cellar used for the production of Chinese strong-flavoured liquor.</title>
        <authorList>
            <person name="Lu L."/>
        </authorList>
    </citation>
    <scope>NUCLEOTIDE SEQUENCE [LARGE SCALE GENOMIC DNA]</scope>
    <source>
        <strain evidence="15 16">LZLJ-3</strain>
    </source>
</reference>
<keyword evidence="16" id="KW-1185">Reference proteome</keyword>
<dbReference type="AlphaFoldDB" id="A0A7M2REB2"/>